<dbReference type="PROSITE" id="PS52004">
    <property type="entry name" value="KS3_2"/>
    <property type="match status" value="1"/>
</dbReference>
<dbReference type="EMBL" id="CP014859">
    <property type="protein sequence ID" value="AOS62907.1"/>
    <property type="molecule type" value="Genomic_DNA"/>
</dbReference>
<reference evidence="7" key="1">
    <citation type="submission" date="2016-03" db="EMBL/GenBank/DDBJ databases">
        <title>Complete genome sequence of the type strain Actinoalloteichus hymeniacidonis DSM 45092.</title>
        <authorList>
            <person name="Schaffert L."/>
            <person name="Albersmeier A."/>
            <person name="Winkler A."/>
            <person name="Kalinowski J."/>
            <person name="Zotchev S."/>
            <person name="Ruckert C."/>
        </authorList>
    </citation>
    <scope>NUCLEOTIDE SEQUENCE [LARGE SCALE GENOMIC DNA]</scope>
    <source>
        <strain evidence="7">HPA177(T) (DSM 45092(T))</strain>
    </source>
</reference>
<dbReference type="NCBIfam" id="NF005589">
    <property type="entry name" value="PRK07314.1"/>
    <property type="match status" value="1"/>
</dbReference>
<dbReference type="InterPro" id="IPR014031">
    <property type="entry name" value="Ketoacyl_synth_C"/>
</dbReference>
<comment type="similarity">
    <text evidence="1 4">Belongs to the thiolase-like superfamily. Beta-ketoacyl-ACP synthases family.</text>
</comment>
<dbReference type="InterPro" id="IPR014030">
    <property type="entry name" value="Ketoacyl_synth_N"/>
</dbReference>
<dbReference type="EC" id="2.3.1.-" evidence="6"/>
<dbReference type="Gene3D" id="3.40.47.10">
    <property type="match status" value="2"/>
</dbReference>
<dbReference type="FunFam" id="3.40.47.10:FF:000018">
    <property type="entry name" value="3-oxoacyl-[acyl-carrier-protein] synthase 2"/>
    <property type="match status" value="1"/>
</dbReference>
<keyword evidence="7" id="KW-1185">Reference proteome</keyword>
<dbReference type="Pfam" id="PF02801">
    <property type="entry name" value="Ketoacyl-synt_C"/>
    <property type="match status" value="1"/>
</dbReference>
<dbReference type="GO" id="GO:0005829">
    <property type="term" value="C:cytosol"/>
    <property type="evidence" value="ECO:0007669"/>
    <property type="project" value="TreeGrafter"/>
</dbReference>
<organism evidence="6 7">
    <name type="scientific">Actinoalloteichus hymeniacidonis</name>
    <dbReference type="NCBI Taxonomy" id="340345"/>
    <lineage>
        <taxon>Bacteria</taxon>
        <taxon>Bacillati</taxon>
        <taxon>Actinomycetota</taxon>
        <taxon>Actinomycetes</taxon>
        <taxon>Pseudonocardiales</taxon>
        <taxon>Pseudonocardiaceae</taxon>
        <taxon>Actinoalloteichus</taxon>
    </lineage>
</organism>
<evidence type="ECO:0000256" key="4">
    <source>
        <dbReference type="RuleBase" id="RU003694"/>
    </source>
</evidence>
<dbReference type="InterPro" id="IPR016039">
    <property type="entry name" value="Thiolase-like"/>
</dbReference>
<dbReference type="PROSITE" id="PS00606">
    <property type="entry name" value="KS3_1"/>
    <property type="match status" value="1"/>
</dbReference>
<evidence type="ECO:0000313" key="7">
    <source>
        <dbReference type="Proteomes" id="UP000095210"/>
    </source>
</evidence>
<dbReference type="CDD" id="cd00834">
    <property type="entry name" value="KAS_I_II"/>
    <property type="match status" value="1"/>
</dbReference>
<keyword evidence="3 6" id="KW-0012">Acyltransferase</keyword>
<sequence length="422" mass="44155">MSRQVVVTGVGVVAPGGVGRENFWELLTAGRTATRRISMFDASAFRSQIAAEADFDPVASGLTAREIRRMDRAAQFAVVSAREAIADSGVDLTADPSRVGVSIGSAVGCTMGLEEEYAVLSDNGRNWLVDHHHGVPHLYGYMVPSTLAVEVARDNAAEGPVSLISTGCTSGLDAVGHGAALITEGSVDIMIAGATDAPLSPITSACFDAIKATSPRNDDAEHASRPFDATRNGFVLGEGSAVLVLEDAESARRRGAHIYAELVGFAGRSNAFHMTGLKPDGREMAEAIRVAMNQARVDASDVDYINAHGSGTKQNDRHETAAFKRSLGSRAYEVPVSSIKSMVGHSLGAIGSIEVAACALALDRQVVPPTANLENADPECDLDYVPKVAREHEMDVVLSVGSGFGGFQSAMLLARPGVVAPP</sequence>
<accession>A0AAC9HNY7</accession>
<evidence type="ECO:0000313" key="6">
    <source>
        <dbReference type="EMBL" id="AOS62907.1"/>
    </source>
</evidence>
<gene>
    <name evidence="6" type="ORF">TL08_10465</name>
</gene>
<dbReference type="PANTHER" id="PTHR11712:SF336">
    <property type="entry name" value="3-OXOACYL-[ACYL-CARRIER-PROTEIN] SYNTHASE, MITOCHONDRIAL"/>
    <property type="match status" value="1"/>
</dbReference>
<evidence type="ECO:0000256" key="1">
    <source>
        <dbReference type="ARBA" id="ARBA00008467"/>
    </source>
</evidence>
<dbReference type="GO" id="GO:0030497">
    <property type="term" value="P:fatty acid elongation"/>
    <property type="evidence" value="ECO:0007669"/>
    <property type="project" value="UniProtKB-ARBA"/>
</dbReference>
<keyword evidence="2 4" id="KW-0808">Transferase</keyword>
<dbReference type="KEGG" id="ahm:TL08_10465"/>
<evidence type="ECO:0000256" key="2">
    <source>
        <dbReference type="ARBA" id="ARBA00022679"/>
    </source>
</evidence>
<dbReference type="PANTHER" id="PTHR11712">
    <property type="entry name" value="POLYKETIDE SYNTHASE-RELATED"/>
    <property type="match status" value="1"/>
</dbReference>
<dbReference type="InterPro" id="IPR000794">
    <property type="entry name" value="Beta-ketoacyl_synthase"/>
</dbReference>
<dbReference type="InterPro" id="IPR020841">
    <property type="entry name" value="PKS_Beta-ketoAc_synthase_dom"/>
</dbReference>
<dbReference type="AlphaFoldDB" id="A0AAC9HNY7"/>
<evidence type="ECO:0000256" key="3">
    <source>
        <dbReference type="ARBA" id="ARBA00023315"/>
    </source>
</evidence>
<evidence type="ECO:0000259" key="5">
    <source>
        <dbReference type="PROSITE" id="PS52004"/>
    </source>
</evidence>
<dbReference type="SMART" id="SM00825">
    <property type="entry name" value="PKS_KS"/>
    <property type="match status" value="1"/>
</dbReference>
<dbReference type="Pfam" id="PF00109">
    <property type="entry name" value="ketoacyl-synt"/>
    <property type="match status" value="1"/>
</dbReference>
<dbReference type="RefSeq" id="WP_069848463.1">
    <property type="nucleotide sequence ID" value="NZ_CP014859.1"/>
</dbReference>
<feature type="domain" description="Ketosynthase family 3 (KS3)" evidence="5">
    <location>
        <begin position="2"/>
        <end position="415"/>
    </location>
</feature>
<dbReference type="FunFam" id="3.40.47.10:FF:000029">
    <property type="entry name" value="3-oxoacyl-[acyl-carrier-protein] synthase 1"/>
    <property type="match status" value="1"/>
</dbReference>
<name>A0AAC9HNY7_9PSEU</name>
<dbReference type="GO" id="GO:0004315">
    <property type="term" value="F:3-oxoacyl-[acyl-carrier-protein] synthase activity"/>
    <property type="evidence" value="ECO:0007669"/>
    <property type="project" value="InterPro"/>
</dbReference>
<dbReference type="InterPro" id="IPR018201">
    <property type="entry name" value="Ketoacyl_synth_AS"/>
</dbReference>
<protein>
    <submittedName>
        <fullName evidence="6">3-oxoacyl-(Acyl-carrier-protein) synthase</fullName>
        <ecNumber evidence="6">2.3.1.-</ecNumber>
    </submittedName>
</protein>
<proteinExistence type="inferred from homology"/>
<dbReference type="SUPFAM" id="SSF53901">
    <property type="entry name" value="Thiolase-like"/>
    <property type="match status" value="2"/>
</dbReference>
<dbReference type="Proteomes" id="UP000095210">
    <property type="component" value="Chromosome"/>
</dbReference>